<dbReference type="PANTHER" id="PTHR43568:SF1">
    <property type="entry name" value="P PROTEIN"/>
    <property type="match status" value="1"/>
</dbReference>
<feature type="transmembrane region" description="Helical" evidence="8">
    <location>
        <begin position="6"/>
        <end position="24"/>
    </location>
</feature>
<evidence type="ECO:0000256" key="1">
    <source>
        <dbReference type="ARBA" id="ARBA00004651"/>
    </source>
</evidence>
<dbReference type="PRINTS" id="PR00758">
    <property type="entry name" value="ARSENICPUMP"/>
</dbReference>
<feature type="transmembrane region" description="Helical" evidence="8">
    <location>
        <begin position="277"/>
        <end position="296"/>
    </location>
</feature>
<keyword evidence="11" id="KW-1185">Reference proteome</keyword>
<dbReference type="PANTHER" id="PTHR43568">
    <property type="entry name" value="P PROTEIN"/>
    <property type="match status" value="1"/>
</dbReference>
<feature type="domain" description="Citrate transporter-like" evidence="9">
    <location>
        <begin position="19"/>
        <end position="369"/>
    </location>
</feature>
<dbReference type="EMBL" id="JAUSUX010000005">
    <property type="protein sequence ID" value="MDQ0285832.1"/>
    <property type="molecule type" value="Genomic_DNA"/>
</dbReference>
<dbReference type="CDD" id="cd01116">
    <property type="entry name" value="P_permease"/>
    <property type="match status" value="1"/>
</dbReference>
<comment type="caution">
    <text evidence="10">The sequence shown here is derived from an EMBL/GenBank/DDBJ whole genome shotgun (WGS) entry which is preliminary data.</text>
</comment>
<evidence type="ECO:0000256" key="2">
    <source>
        <dbReference type="ARBA" id="ARBA00009843"/>
    </source>
</evidence>
<feature type="transmembrane region" description="Helical" evidence="8">
    <location>
        <begin position="225"/>
        <end position="242"/>
    </location>
</feature>
<evidence type="ECO:0000313" key="11">
    <source>
        <dbReference type="Proteomes" id="UP001225644"/>
    </source>
</evidence>
<dbReference type="InterPro" id="IPR051475">
    <property type="entry name" value="Diverse_Ion_Transporter"/>
</dbReference>
<evidence type="ECO:0000256" key="6">
    <source>
        <dbReference type="ARBA" id="ARBA00022989"/>
    </source>
</evidence>
<gene>
    <name evidence="10" type="ORF">J2Z49_000937</name>
</gene>
<comment type="subcellular location">
    <subcellularLocation>
        <location evidence="1">Cell membrane</location>
        <topology evidence="1">Multi-pass membrane protein</topology>
    </subcellularLocation>
</comment>
<protein>
    <submittedName>
        <fullName evidence="10">Na+/H+ antiporter NhaD/arsenite permease-like protein</fullName>
    </submittedName>
</protein>
<dbReference type="InterPro" id="IPR000802">
    <property type="entry name" value="Arsenical_pump_ArsB"/>
</dbReference>
<proteinExistence type="inferred from homology"/>
<keyword evidence="6 8" id="KW-1133">Transmembrane helix</keyword>
<evidence type="ECO:0000256" key="3">
    <source>
        <dbReference type="ARBA" id="ARBA00022448"/>
    </source>
</evidence>
<evidence type="ECO:0000256" key="4">
    <source>
        <dbReference type="ARBA" id="ARBA00022475"/>
    </source>
</evidence>
<dbReference type="InterPro" id="IPR004680">
    <property type="entry name" value="Cit_transptr-like_dom"/>
</dbReference>
<dbReference type="Proteomes" id="UP001225644">
    <property type="component" value="Unassembled WGS sequence"/>
</dbReference>
<evidence type="ECO:0000256" key="5">
    <source>
        <dbReference type="ARBA" id="ARBA00022692"/>
    </source>
</evidence>
<sequence length="428" mass="45962">MAFPNLQVMLAVGIFLLSYGLIIAEKIHRTVVALSGGAILILAGIVSQEEAVKAIDFNTIGLLVGMMLIVGITRRSGVFEYLAIKAARLARGEPAAIMVYLATVTAILSAFLDNVTTVLLIVPVTFAIAGQLKINPRPFLIAEVLASNIGGTATLIGDPPNIMIGSAARLGFVDFLVGLTPVVVVIHLFTVAGLWLIYRRQLVVFPELKAGIMQLDENEQIKDRVLLKKSLAVLALTILGFLGHQYLHLESATIALAGASLLLLITREDPAYVFQAVEWPVIFFFAGLFILVGGLVETGVIETLASESLQFTGGRLAVTAMLILWLSAIASAFIDNIPFVATMIPLIQDMGRLGHLPSLLPFWWALSLGACLGGNGTLIGASANVVVAGMAEKRGIFISFVDFMKVAFPLMIISIVISTLYLWLFYLQ</sequence>
<evidence type="ECO:0000256" key="7">
    <source>
        <dbReference type="ARBA" id="ARBA00023136"/>
    </source>
</evidence>
<accession>A0ABU0B0L2</accession>
<evidence type="ECO:0000256" key="8">
    <source>
        <dbReference type="SAM" id="Phobius"/>
    </source>
</evidence>
<keyword evidence="3" id="KW-0813">Transport</keyword>
<organism evidence="10 11">
    <name type="scientific">Desulfofundulus luciae</name>
    <dbReference type="NCBI Taxonomy" id="74702"/>
    <lineage>
        <taxon>Bacteria</taxon>
        <taxon>Bacillati</taxon>
        <taxon>Bacillota</taxon>
        <taxon>Clostridia</taxon>
        <taxon>Eubacteriales</taxon>
        <taxon>Peptococcaceae</taxon>
        <taxon>Desulfofundulus</taxon>
    </lineage>
</organism>
<name>A0ABU0B0L2_9FIRM</name>
<feature type="transmembrane region" description="Helical" evidence="8">
    <location>
        <begin position="406"/>
        <end position="427"/>
    </location>
</feature>
<feature type="transmembrane region" description="Helical" evidence="8">
    <location>
        <begin position="54"/>
        <end position="73"/>
    </location>
</feature>
<feature type="transmembrane region" description="Helical" evidence="8">
    <location>
        <begin position="362"/>
        <end position="386"/>
    </location>
</feature>
<comment type="similarity">
    <text evidence="2">Belongs to the CitM (TC 2.A.11) transporter family.</text>
</comment>
<evidence type="ECO:0000313" key="10">
    <source>
        <dbReference type="EMBL" id="MDQ0285832.1"/>
    </source>
</evidence>
<keyword evidence="4" id="KW-1003">Cell membrane</keyword>
<feature type="transmembrane region" description="Helical" evidence="8">
    <location>
        <begin position="175"/>
        <end position="198"/>
    </location>
</feature>
<keyword evidence="5 8" id="KW-0812">Transmembrane</keyword>
<feature type="transmembrane region" description="Helical" evidence="8">
    <location>
        <begin position="31"/>
        <end position="48"/>
    </location>
</feature>
<dbReference type="Pfam" id="PF03600">
    <property type="entry name" value="CitMHS"/>
    <property type="match status" value="1"/>
</dbReference>
<feature type="transmembrane region" description="Helical" evidence="8">
    <location>
        <begin position="94"/>
        <end position="112"/>
    </location>
</feature>
<keyword evidence="7 8" id="KW-0472">Membrane</keyword>
<feature type="transmembrane region" description="Helical" evidence="8">
    <location>
        <begin position="316"/>
        <end position="341"/>
    </location>
</feature>
<evidence type="ECO:0000259" key="9">
    <source>
        <dbReference type="Pfam" id="PF03600"/>
    </source>
</evidence>
<reference evidence="10 11" key="1">
    <citation type="submission" date="2023-07" db="EMBL/GenBank/DDBJ databases">
        <title>Genomic Encyclopedia of Type Strains, Phase IV (KMG-IV): sequencing the most valuable type-strain genomes for metagenomic binning, comparative biology and taxonomic classification.</title>
        <authorList>
            <person name="Goeker M."/>
        </authorList>
    </citation>
    <scope>NUCLEOTIDE SEQUENCE [LARGE SCALE GENOMIC DNA]</scope>
    <source>
        <strain evidence="10 11">DSM 12396</strain>
    </source>
</reference>